<dbReference type="AlphaFoldDB" id="F4Y0Z5"/>
<dbReference type="EMBL" id="GL890969">
    <property type="protein sequence ID" value="EGJ29506.1"/>
    <property type="molecule type" value="Genomic_DNA"/>
</dbReference>
<organism evidence="1 2">
    <name type="scientific">Moorena producens 3L</name>
    <dbReference type="NCBI Taxonomy" id="489825"/>
    <lineage>
        <taxon>Bacteria</taxon>
        <taxon>Bacillati</taxon>
        <taxon>Cyanobacteriota</taxon>
        <taxon>Cyanophyceae</taxon>
        <taxon>Coleofasciculales</taxon>
        <taxon>Coleofasciculaceae</taxon>
        <taxon>Moorena</taxon>
    </lineage>
</organism>
<name>F4Y0Z5_9CYAN</name>
<gene>
    <name evidence="1" type="ORF">LYNGBM3L_63010</name>
</gene>
<keyword evidence="2" id="KW-1185">Reference proteome</keyword>
<dbReference type="RefSeq" id="WP_008189529.1">
    <property type="nucleotide sequence ID" value="NZ_GL890969.1"/>
</dbReference>
<accession>F4Y0Z5</accession>
<reference evidence="2" key="1">
    <citation type="journal article" date="2011" name="Proc. Natl. Acad. Sci. U.S.A.">
        <title>Genomic insights into the physiology and ecology of the marine filamentous cyanobacterium Lyngbya majuscula.</title>
        <authorList>
            <person name="Jones A.C."/>
            <person name="Monroe E.A."/>
            <person name="Podell S."/>
            <person name="Hess W.R."/>
            <person name="Klages S."/>
            <person name="Esquenazi E."/>
            <person name="Niessen S."/>
            <person name="Hoover H."/>
            <person name="Rothmann M."/>
            <person name="Lasken R.S."/>
            <person name="Yates J.R.III."/>
            <person name="Reinhardt R."/>
            <person name="Kube M."/>
            <person name="Burkart M.D."/>
            <person name="Allen E.E."/>
            <person name="Dorrestein P.C."/>
            <person name="Gerwick W.H."/>
            <person name="Gerwick L."/>
        </authorList>
    </citation>
    <scope>NUCLEOTIDE SEQUENCE [LARGE SCALE GENOMIC DNA]</scope>
    <source>
        <strain evidence="2">3L</strain>
    </source>
</reference>
<proteinExistence type="predicted"/>
<sequence length="41" mass="4891">MLIEDEPSVRENILELLEAKYFEEIAGRNGRISIELDHYKR</sequence>
<evidence type="ECO:0000313" key="1">
    <source>
        <dbReference type="EMBL" id="EGJ29506.1"/>
    </source>
</evidence>
<evidence type="ECO:0000313" key="2">
    <source>
        <dbReference type="Proteomes" id="UP000003959"/>
    </source>
</evidence>
<dbReference type="Proteomes" id="UP000003959">
    <property type="component" value="Unassembled WGS sequence"/>
</dbReference>
<dbReference type="HOGENOM" id="CLU_3272910_0_0_3"/>
<protein>
    <submittedName>
        <fullName evidence="1">Uncharacterized protein</fullName>
    </submittedName>
</protein>